<reference evidence="1 2" key="1">
    <citation type="submission" date="2019-05" db="EMBL/GenBank/DDBJ databases">
        <title>Another draft genome of Portunus trituberculatus and its Hox gene families provides insights of decapod evolution.</title>
        <authorList>
            <person name="Jeong J.-H."/>
            <person name="Song I."/>
            <person name="Kim S."/>
            <person name="Choi T."/>
            <person name="Kim D."/>
            <person name="Ryu S."/>
            <person name="Kim W."/>
        </authorList>
    </citation>
    <scope>NUCLEOTIDE SEQUENCE [LARGE SCALE GENOMIC DNA]</scope>
    <source>
        <tissue evidence="1">Muscle</tissue>
    </source>
</reference>
<dbReference type="AlphaFoldDB" id="A0A5B7GG94"/>
<comment type="caution">
    <text evidence="1">The sequence shown here is derived from an EMBL/GenBank/DDBJ whole genome shotgun (WGS) entry which is preliminary data.</text>
</comment>
<organism evidence="1 2">
    <name type="scientific">Portunus trituberculatus</name>
    <name type="common">Swimming crab</name>
    <name type="synonym">Neptunus trituberculatus</name>
    <dbReference type="NCBI Taxonomy" id="210409"/>
    <lineage>
        <taxon>Eukaryota</taxon>
        <taxon>Metazoa</taxon>
        <taxon>Ecdysozoa</taxon>
        <taxon>Arthropoda</taxon>
        <taxon>Crustacea</taxon>
        <taxon>Multicrustacea</taxon>
        <taxon>Malacostraca</taxon>
        <taxon>Eumalacostraca</taxon>
        <taxon>Eucarida</taxon>
        <taxon>Decapoda</taxon>
        <taxon>Pleocyemata</taxon>
        <taxon>Brachyura</taxon>
        <taxon>Eubrachyura</taxon>
        <taxon>Portunoidea</taxon>
        <taxon>Portunidae</taxon>
        <taxon>Portuninae</taxon>
        <taxon>Portunus</taxon>
    </lineage>
</organism>
<proteinExistence type="predicted"/>
<dbReference type="Proteomes" id="UP000324222">
    <property type="component" value="Unassembled WGS sequence"/>
</dbReference>
<evidence type="ECO:0000313" key="1">
    <source>
        <dbReference type="EMBL" id="MPC59300.1"/>
    </source>
</evidence>
<sequence length="69" mass="8072">MRPTADRQADRPPVRVYHSVPALPERGHKSVTQRRPSPSISVHQLNFYDDSLRRRYWVVIQLKAHSVVI</sequence>
<protein>
    <submittedName>
        <fullName evidence="1">Uncharacterized protein</fullName>
    </submittedName>
</protein>
<evidence type="ECO:0000313" key="2">
    <source>
        <dbReference type="Proteomes" id="UP000324222"/>
    </source>
</evidence>
<accession>A0A5B7GG94</accession>
<dbReference type="EMBL" id="VSRR010016441">
    <property type="protein sequence ID" value="MPC59300.1"/>
    <property type="molecule type" value="Genomic_DNA"/>
</dbReference>
<keyword evidence="2" id="KW-1185">Reference proteome</keyword>
<name>A0A5B7GG94_PORTR</name>
<gene>
    <name evidence="1" type="ORF">E2C01_053316</name>
</gene>